<feature type="domain" description="Type I restriction modification DNA specificity" evidence="4">
    <location>
        <begin position="40"/>
        <end position="181"/>
    </location>
</feature>
<dbReference type="GO" id="GO:0003677">
    <property type="term" value="F:DNA binding"/>
    <property type="evidence" value="ECO:0007669"/>
    <property type="project" value="UniProtKB-KW"/>
</dbReference>
<dbReference type="EMBL" id="CP009770">
    <property type="protein sequence ID" value="AJQ45168.1"/>
    <property type="molecule type" value="Genomic_DNA"/>
</dbReference>
<dbReference type="InterPro" id="IPR044946">
    <property type="entry name" value="Restrct_endonuc_typeI_TRD_sf"/>
</dbReference>
<dbReference type="InterPro" id="IPR000055">
    <property type="entry name" value="Restrct_endonuc_typeI_TRD"/>
</dbReference>
<keyword evidence="2" id="KW-0680">Restriction system</keyword>
<evidence type="ECO:0000256" key="2">
    <source>
        <dbReference type="ARBA" id="ARBA00022747"/>
    </source>
</evidence>
<dbReference type="PATRIC" id="fig|42094.4.peg.126"/>
<evidence type="ECO:0000313" key="5">
    <source>
        <dbReference type="EMBL" id="AJQ45168.1"/>
    </source>
</evidence>
<gene>
    <name evidence="5" type="ORF">JM47_00695</name>
</gene>
<dbReference type="PANTHER" id="PTHR30408:SF13">
    <property type="entry name" value="TYPE I RESTRICTION ENZYME HINDI SPECIFICITY SUBUNIT"/>
    <property type="match status" value="1"/>
</dbReference>
<evidence type="ECO:0000256" key="1">
    <source>
        <dbReference type="ARBA" id="ARBA00010923"/>
    </source>
</evidence>
<reference evidence="5 6" key="1">
    <citation type="journal article" date="2015" name="Genome Announc.">
        <title>Genome Sequence of Ureaplasma diversum Strain ATCC 49782.</title>
        <authorList>
            <person name="Marques L.M."/>
            <person name="Guimaraes A.M."/>
            <person name="Martins H.B."/>
            <person name="Rezende I.S."/>
            <person name="Barbosa M.S."/>
            <person name="Campos G.B."/>
            <person name="do Nascimento N.C."/>
            <person name="Dos Santos A.P."/>
            <person name="Amorim A.T."/>
            <person name="Santos V.M."/>
            <person name="Messick J.B."/>
            <person name="Timenetsky J."/>
        </authorList>
    </citation>
    <scope>NUCLEOTIDE SEQUENCE [LARGE SCALE GENOMIC DNA]</scope>
    <source>
        <strain evidence="5 6">ATCC 49782</strain>
    </source>
</reference>
<organism evidence="5 6">
    <name type="scientific">Ureaplasma diversum</name>
    <dbReference type="NCBI Taxonomy" id="42094"/>
    <lineage>
        <taxon>Bacteria</taxon>
        <taxon>Bacillati</taxon>
        <taxon>Mycoplasmatota</taxon>
        <taxon>Mycoplasmoidales</taxon>
        <taxon>Mycoplasmoidaceae</taxon>
        <taxon>Ureaplasma</taxon>
    </lineage>
</organism>
<keyword evidence="3" id="KW-0238">DNA-binding</keyword>
<dbReference type="AlphaFoldDB" id="A0A0C5RKI0"/>
<dbReference type="STRING" id="42094.JM47_00695"/>
<protein>
    <recommendedName>
        <fullName evidence="4">Type I restriction modification DNA specificity domain-containing protein</fullName>
    </recommendedName>
</protein>
<name>A0A0C5RKI0_9BACT</name>
<dbReference type="SUPFAM" id="SSF116734">
    <property type="entry name" value="DNA methylase specificity domain"/>
    <property type="match status" value="1"/>
</dbReference>
<dbReference type="PANTHER" id="PTHR30408">
    <property type="entry name" value="TYPE-1 RESTRICTION ENZYME ECOKI SPECIFICITY PROTEIN"/>
    <property type="match status" value="1"/>
</dbReference>
<dbReference type="Proteomes" id="UP000032261">
    <property type="component" value="Chromosome"/>
</dbReference>
<dbReference type="Pfam" id="PF01420">
    <property type="entry name" value="Methylase_S"/>
    <property type="match status" value="1"/>
</dbReference>
<dbReference type="InterPro" id="IPR052021">
    <property type="entry name" value="Type-I_RS_S_subunit"/>
</dbReference>
<dbReference type="GO" id="GO:0009307">
    <property type="term" value="P:DNA restriction-modification system"/>
    <property type="evidence" value="ECO:0007669"/>
    <property type="project" value="UniProtKB-KW"/>
</dbReference>
<dbReference type="KEGG" id="ude:JM47_00695"/>
<comment type="similarity">
    <text evidence="1">Belongs to the type-I restriction system S methylase family.</text>
</comment>
<sequence length="231" mass="26068">MKFLYDYYFLQFDFPNEGGKPYKSVGGQMVWNKILKRHIPANWMNKNIKEISSITWGQCPDGKNILDKTTQGQNLLDYCSGAGDMKGGFVVDCQAKTDNSKRLSHKNDILISIAGKIGDICVVDHTISLGRAAMAYTANSHIELPFIYLTLCTLNKKMTIISTGSIQKVINNAHIDDFNFAYSEEVVKQFGQATIHIFQKLMYIANENRELAKLRDFLLPLLMNGQATIKD</sequence>
<dbReference type="RefSeq" id="WP_208895103.1">
    <property type="nucleotide sequence ID" value="NZ_CP009770.1"/>
</dbReference>
<dbReference type="Gene3D" id="3.90.220.20">
    <property type="entry name" value="DNA methylase specificity domains"/>
    <property type="match status" value="1"/>
</dbReference>
<proteinExistence type="inferred from homology"/>
<accession>A0A0C5RKI0</accession>
<dbReference type="HOGENOM" id="CLU_021095_9_1_14"/>
<evidence type="ECO:0000259" key="4">
    <source>
        <dbReference type="Pfam" id="PF01420"/>
    </source>
</evidence>
<evidence type="ECO:0000256" key="3">
    <source>
        <dbReference type="ARBA" id="ARBA00023125"/>
    </source>
</evidence>
<evidence type="ECO:0000313" key="6">
    <source>
        <dbReference type="Proteomes" id="UP000032261"/>
    </source>
</evidence>